<comment type="similarity">
    <text evidence="1">Belongs to the remorin family.</text>
</comment>
<dbReference type="Pfam" id="PF03763">
    <property type="entry name" value="Remorin_C"/>
    <property type="match status" value="1"/>
</dbReference>
<dbReference type="PANTHER" id="PTHR31471:SF87">
    <property type="entry name" value="REMORIN 4.2"/>
    <property type="match status" value="1"/>
</dbReference>
<keyword evidence="4" id="KW-1185">Reference proteome</keyword>
<evidence type="ECO:0000313" key="5">
    <source>
        <dbReference type="RefSeq" id="XP_018860585.1"/>
    </source>
</evidence>
<dbReference type="Gramene" id="Jr04_19030_p1">
    <property type="protein sequence ID" value="cds.Jr04_19030_p1"/>
    <property type="gene ID" value="Jr04_19030"/>
</dbReference>
<accession>A0A2I4HWP9</accession>
<feature type="compositionally biased region" description="Low complexity" evidence="3">
    <location>
        <begin position="51"/>
        <end position="60"/>
    </location>
</feature>
<feature type="compositionally biased region" description="Low complexity" evidence="3">
    <location>
        <begin position="94"/>
        <end position="108"/>
    </location>
</feature>
<feature type="compositionally biased region" description="Low complexity" evidence="3">
    <location>
        <begin position="151"/>
        <end position="165"/>
    </location>
</feature>
<evidence type="ECO:0000256" key="1">
    <source>
        <dbReference type="ARBA" id="ARBA00005711"/>
    </source>
</evidence>
<sequence>MLNDQTASTSHGDHNLMQEDEQIRDIYALTPPHPPPVNRGHRREAWETSSHRSSSLSTASEGATSENFTSMSREFSALVLAGSVIDHNNGTSYENEGTNINGNNNLGRIGEEDDMPGEETNPLAIVPDNYNPLMNPIPSPRRGGHPGGSGSSNSNTTTTSSSSSGQSEISVHSVKKEEVESKISAWQNAKIAKLNNRFKRDDAIINGWESEQVQKASSWMKKVERKLEAKRARALEKMQNDVANARRKAEERRASAEAKRGTKVARILEVANLMRAVGRPPVKRSFF</sequence>
<name>A0A2I4HWP9_JUGRE</name>
<dbReference type="PANTHER" id="PTHR31471">
    <property type="entry name" value="OS02G0116800 PROTEIN"/>
    <property type="match status" value="1"/>
</dbReference>
<dbReference type="FunCoup" id="A0A2I4HWP9">
    <property type="interactions" value="377"/>
</dbReference>
<gene>
    <name evidence="5" type="primary">LOC109022209</name>
</gene>
<feature type="region of interest" description="Disordered" evidence="3">
    <location>
        <begin position="90"/>
        <end position="173"/>
    </location>
</feature>
<proteinExistence type="inferred from homology"/>
<evidence type="ECO:0000313" key="4">
    <source>
        <dbReference type="Proteomes" id="UP000235220"/>
    </source>
</evidence>
<dbReference type="GeneID" id="109022209"/>
<dbReference type="KEGG" id="jre:109022209"/>
<evidence type="ECO:0000256" key="2">
    <source>
        <dbReference type="SAM" id="Coils"/>
    </source>
</evidence>
<evidence type="ECO:0000256" key="3">
    <source>
        <dbReference type="SAM" id="MobiDB-lite"/>
    </source>
</evidence>
<dbReference type="OrthoDB" id="1939615at2759"/>
<keyword evidence="2" id="KW-0175">Coiled coil</keyword>
<feature type="region of interest" description="Disordered" evidence="3">
    <location>
        <begin position="28"/>
        <end position="68"/>
    </location>
</feature>
<dbReference type="InterPro" id="IPR005516">
    <property type="entry name" value="Remorin_C"/>
</dbReference>
<dbReference type="STRING" id="51240.A0A2I4HWP9"/>
<protein>
    <submittedName>
        <fullName evidence="5">Remorin 4.1-like</fullName>
    </submittedName>
</protein>
<dbReference type="AlphaFoldDB" id="A0A2I4HWP9"/>
<feature type="coiled-coil region" evidence="2">
    <location>
        <begin position="220"/>
        <end position="259"/>
    </location>
</feature>
<organism evidence="4 5">
    <name type="scientific">Juglans regia</name>
    <name type="common">English walnut</name>
    <dbReference type="NCBI Taxonomy" id="51240"/>
    <lineage>
        <taxon>Eukaryota</taxon>
        <taxon>Viridiplantae</taxon>
        <taxon>Streptophyta</taxon>
        <taxon>Embryophyta</taxon>
        <taxon>Tracheophyta</taxon>
        <taxon>Spermatophyta</taxon>
        <taxon>Magnoliopsida</taxon>
        <taxon>eudicotyledons</taxon>
        <taxon>Gunneridae</taxon>
        <taxon>Pentapetalae</taxon>
        <taxon>rosids</taxon>
        <taxon>fabids</taxon>
        <taxon>Fagales</taxon>
        <taxon>Juglandaceae</taxon>
        <taxon>Juglans</taxon>
    </lineage>
</organism>
<reference evidence="5" key="1">
    <citation type="submission" date="2025-08" db="UniProtKB">
        <authorList>
            <consortium name="RefSeq"/>
        </authorList>
    </citation>
    <scope>IDENTIFICATION</scope>
    <source>
        <tissue evidence="5">Leaves</tissue>
    </source>
</reference>
<dbReference type="Proteomes" id="UP000235220">
    <property type="component" value="Chromosome 4"/>
</dbReference>
<dbReference type="RefSeq" id="XP_018860585.1">
    <property type="nucleotide sequence ID" value="XM_019005040.2"/>
</dbReference>